<dbReference type="InterPro" id="IPR050268">
    <property type="entry name" value="NADH-dep_flavin_reductase"/>
</dbReference>
<dbReference type="OrthoDB" id="9792858at2"/>
<proteinExistence type="inferred from homology"/>
<dbReference type="Gene3D" id="2.30.110.10">
    <property type="entry name" value="Electron Transport, Fmn-binding Protein, Chain A"/>
    <property type="match status" value="1"/>
</dbReference>
<dbReference type="InterPro" id="IPR002563">
    <property type="entry name" value="Flavin_Rdtase-like_dom"/>
</dbReference>
<gene>
    <name evidence="4" type="ORF">SAMN04244553_4585</name>
</gene>
<dbReference type="RefSeq" id="WP_097246542.1">
    <property type="nucleotide sequence ID" value="NZ_JAMTCV010000003.1"/>
</dbReference>
<evidence type="ECO:0000256" key="2">
    <source>
        <dbReference type="ARBA" id="ARBA00023002"/>
    </source>
</evidence>
<sequence length="184" mass="19790">MTSPPTFADLLRYNFETPTDGTGLRRAFANFPSGVVAVCAEVDGTPHGLAVSTFVPVSLDPPLVSFCVQHNSSTWPRLATASHLGLSLLGTNQTDAARALGTRDGDRFRASELHRGTGDAVFIHGASAWIEGVHEAQVPAGDHLVVILRIHRLATRHDIDPLVFHGSRFRRLHAEPSEIADVAS</sequence>
<comment type="similarity">
    <text evidence="1">Belongs to the non-flavoprotein flavin reductase family.</text>
</comment>
<reference evidence="4 5" key="1">
    <citation type="submission" date="2017-09" db="EMBL/GenBank/DDBJ databases">
        <authorList>
            <person name="Ehlers B."/>
            <person name="Leendertz F.H."/>
        </authorList>
    </citation>
    <scope>NUCLEOTIDE SEQUENCE [LARGE SCALE GENOMIC DNA]</scope>
    <source>
        <strain evidence="4 5">DSM 45537</strain>
    </source>
</reference>
<evidence type="ECO:0000313" key="4">
    <source>
        <dbReference type="EMBL" id="SNY87637.1"/>
    </source>
</evidence>
<name>A0A285LU41_9NOCA</name>
<organism evidence="4 5">
    <name type="scientific">Nocardia amikacinitolerans</name>
    <dbReference type="NCBI Taxonomy" id="756689"/>
    <lineage>
        <taxon>Bacteria</taxon>
        <taxon>Bacillati</taxon>
        <taxon>Actinomycetota</taxon>
        <taxon>Actinomycetes</taxon>
        <taxon>Mycobacteriales</taxon>
        <taxon>Nocardiaceae</taxon>
        <taxon>Nocardia</taxon>
    </lineage>
</organism>
<dbReference type="STRING" id="1379680.GCA_001612615_03874"/>
<evidence type="ECO:0000259" key="3">
    <source>
        <dbReference type="SMART" id="SM00903"/>
    </source>
</evidence>
<evidence type="ECO:0000313" key="5">
    <source>
        <dbReference type="Proteomes" id="UP000219565"/>
    </source>
</evidence>
<dbReference type="GO" id="GO:0010181">
    <property type="term" value="F:FMN binding"/>
    <property type="evidence" value="ECO:0007669"/>
    <property type="project" value="InterPro"/>
</dbReference>
<dbReference type="PANTHER" id="PTHR30466">
    <property type="entry name" value="FLAVIN REDUCTASE"/>
    <property type="match status" value="1"/>
</dbReference>
<feature type="domain" description="Flavin reductase like" evidence="3">
    <location>
        <begin position="28"/>
        <end position="171"/>
    </location>
</feature>
<dbReference type="AlphaFoldDB" id="A0A285LU41"/>
<dbReference type="GO" id="GO:0042602">
    <property type="term" value="F:riboflavin reductase (NADPH) activity"/>
    <property type="evidence" value="ECO:0007669"/>
    <property type="project" value="TreeGrafter"/>
</dbReference>
<dbReference type="EMBL" id="OBEG01000004">
    <property type="protein sequence ID" value="SNY87637.1"/>
    <property type="molecule type" value="Genomic_DNA"/>
</dbReference>
<dbReference type="SUPFAM" id="SSF50475">
    <property type="entry name" value="FMN-binding split barrel"/>
    <property type="match status" value="1"/>
</dbReference>
<accession>A0A285LU41</accession>
<keyword evidence="5" id="KW-1185">Reference proteome</keyword>
<dbReference type="PANTHER" id="PTHR30466:SF11">
    <property type="entry name" value="FLAVIN-DEPENDENT MONOOXYGENASE, REDUCTASE SUBUNIT HSAB"/>
    <property type="match status" value="1"/>
</dbReference>
<dbReference type="Proteomes" id="UP000219565">
    <property type="component" value="Unassembled WGS sequence"/>
</dbReference>
<keyword evidence="2" id="KW-0560">Oxidoreductase</keyword>
<dbReference type="SMART" id="SM00903">
    <property type="entry name" value="Flavin_Reduct"/>
    <property type="match status" value="1"/>
</dbReference>
<evidence type="ECO:0000256" key="1">
    <source>
        <dbReference type="ARBA" id="ARBA00008898"/>
    </source>
</evidence>
<dbReference type="Pfam" id="PF01613">
    <property type="entry name" value="Flavin_Reduct"/>
    <property type="match status" value="1"/>
</dbReference>
<protein>
    <submittedName>
        <fullName evidence="4">NADH-FMN oxidoreductase RutF, flavin reductase (DIM6/NTAB) family</fullName>
    </submittedName>
</protein>
<dbReference type="InterPro" id="IPR012349">
    <property type="entry name" value="Split_barrel_FMN-bd"/>
</dbReference>